<dbReference type="InterPro" id="IPR021457">
    <property type="entry name" value="DUF3108"/>
</dbReference>
<evidence type="ECO:0000256" key="1">
    <source>
        <dbReference type="SAM" id="MobiDB-lite"/>
    </source>
</evidence>
<feature type="compositionally biased region" description="Low complexity" evidence="1">
    <location>
        <begin position="9"/>
        <end position="19"/>
    </location>
</feature>
<gene>
    <name evidence="2" type="ORF">AcdelDRAFT_4274</name>
</gene>
<organism evidence="2 3">
    <name type="scientific">Acidovorax delafieldii 2AN</name>
    <dbReference type="NCBI Taxonomy" id="573060"/>
    <lineage>
        <taxon>Bacteria</taxon>
        <taxon>Pseudomonadati</taxon>
        <taxon>Pseudomonadota</taxon>
        <taxon>Betaproteobacteria</taxon>
        <taxon>Burkholderiales</taxon>
        <taxon>Comamonadaceae</taxon>
        <taxon>Acidovorax</taxon>
    </lineage>
</organism>
<reference evidence="2 3" key="1">
    <citation type="submission" date="2009-05" db="EMBL/GenBank/DDBJ databases">
        <title>The draft genome of Acidovorax delafieldii 2AN.</title>
        <authorList>
            <consortium name="US DOE Joint Genome Institute (JGI-PGF)"/>
            <person name="Lucas S."/>
            <person name="Copeland A."/>
            <person name="Lapidus A."/>
            <person name="Glavina del Rio T."/>
            <person name="Tice H."/>
            <person name="Bruce D."/>
            <person name="Goodwin L."/>
            <person name="Pitluck S."/>
            <person name="Larimer F."/>
            <person name="Land M.L."/>
            <person name="Hauser L."/>
            <person name="Shelobolina E.S."/>
            <person name="Picardal F."/>
            <person name="Roden E."/>
            <person name="Emerson D."/>
        </authorList>
    </citation>
    <scope>NUCLEOTIDE SEQUENCE [LARGE SCALE GENOMIC DNA]</scope>
    <source>
        <strain evidence="2 3">2AN</strain>
    </source>
</reference>
<accession>C5TBJ4</accession>
<feature type="region of interest" description="Disordered" evidence="1">
    <location>
        <begin position="1"/>
        <end position="21"/>
    </location>
</feature>
<dbReference type="AlphaFoldDB" id="C5TBJ4"/>
<dbReference type="RefSeq" id="WP_005800037.1">
    <property type="nucleotide sequence ID" value="NZ_ACQT01000341.1"/>
</dbReference>
<feature type="non-terminal residue" evidence="2">
    <location>
        <position position="1"/>
    </location>
</feature>
<protein>
    <recommendedName>
        <fullName evidence="4">DUF3108 domain-containing protein</fullName>
    </recommendedName>
</protein>
<evidence type="ECO:0000313" key="3">
    <source>
        <dbReference type="Proteomes" id="UP000003856"/>
    </source>
</evidence>
<comment type="caution">
    <text evidence="2">The sequence shown here is derived from an EMBL/GenBank/DDBJ whole genome shotgun (WGS) entry which is preliminary data.</text>
</comment>
<evidence type="ECO:0008006" key="4">
    <source>
        <dbReference type="Google" id="ProtNLM"/>
    </source>
</evidence>
<dbReference type="EMBL" id="ACQT01000341">
    <property type="protein sequence ID" value="EER58156.1"/>
    <property type="molecule type" value="Genomic_DNA"/>
</dbReference>
<dbReference type="Pfam" id="PF11306">
    <property type="entry name" value="DUF3108"/>
    <property type="match status" value="1"/>
</dbReference>
<name>C5TBJ4_ACIDE</name>
<proteinExistence type="predicted"/>
<keyword evidence="3" id="KW-1185">Reference proteome</keyword>
<sequence length="230" mass="24782">ITPPGGSPGSSASTAAPAVRLPPPVRLGFDVNGQAKKFDYKARAELVWQHDGSRYEARQEVSAFLVGTRSQSSVGQVTPQGLQPERFADRSRSEQAAHFDHAQKRVTFSANTPNAALGAGAQDRLSVFIQLGALLAADPGRFVPGTQITLTTVSARSADRWTFSVEGQETLDLPAGPTPALKLQRLPRRDYDQKAELWLAPALGYLPVRIRLTQANGDFADLRLRSSGPP</sequence>
<dbReference type="OrthoDB" id="8526020at2"/>
<dbReference type="Proteomes" id="UP000003856">
    <property type="component" value="Unassembled WGS sequence"/>
</dbReference>
<evidence type="ECO:0000313" key="2">
    <source>
        <dbReference type="EMBL" id="EER58156.1"/>
    </source>
</evidence>
<dbReference type="PATRIC" id="fig|573060.9.peg.658"/>